<proteinExistence type="predicted"/>
<dbReference type="Pfam" id="PF17316">
    <property type="entry name" value="Perilipin_2"/>
    <property type="match status" value="1"/>
</dbReference>
<dbReference type="Proteomes" id="UP000307173">
    <property type="component" value="Unassembled WGS sequence"/>
</dbReference>
<comment type="caution">
    <text evidence="1">The sequence shown here is derived from an EMBL/GenBank/DDBJ whole genome shotgun (WGS) entry which is preliminary data.</text>
</comment>
<name>A0A4V4NFJ0_9ASCO</name>
<protein>
    <submittedName>
        <fullName evidence="1">Uncharacterized protein</fullName>
    </submittedName>
</protein>
<dbReference type="OrthoDB" id="3990977at2759"/>
<dbReference type="EMBL" id="SELW01000512">
    <property type="protein sequence ID" value="TID23934.1"/>
    <property type="molecule type" value="Genomic_DNA"/>
</dbReference>
<gene>
    <name evidence="1" type="ORF">CANINC_003095</name>
</gene>
<dbReference type="AlphaFoldDB" id="A0A4V4NFJ0"/>
<accession>A0A4V4NFJ0</accession>
<sequence length="260" mass="29712">MTSDPISKSTTPVKGSDKTYQHLINYPAVKEITSWLSQWEILKFALTTLNTYIYSVINYISSFEVLASYWTQFDLLLDGWLNSFDRSFPNIAKFSYANTYHSIVKRVNKRLANLNKTLGSILKYFDPVFKYTNDYYEYMLNLVLPSDSKLNLNSEYSEYQRGWALINETYNRIHNAASNVSKIPTHVTETYKNEAKETKSTTEAVTNTTKKLSNDAYQSIKPTFDRVIGLNAASNPLEDLSEIKDNVAKDIGKATGVEVH</sequence>
<reference evidence="1 2" key="1">
    <citation type="journal article" date="2019" name="Front. Genet.">
        <title>Whole-Genome Sequencing of the Opportunistic Yeast Pathogen Candida inconspicua Uncovers Its Hybrid Origin.</title>
        <authorList>
            <person name="Mixao V."/>
            <person name="Hansen A.P."/>
            <person name="Saus E."/>
            <person name="Boekhout T."/>
            <person name="Lass-Florl C."/>
            <person name="Gabaldon T."/>
        </authorList>
    </citation>
    <scope>NUCLEOTIDE SEQUENCE [LARGE SCALE GENOMIC DNA]</scope>
    <source>
        <strain evidence="1 2">CBS 180</strain>
    </source>
</reference>
<keyword evidence="2" id="KW-1185">Reference proteome</keyword>
<evidence type="ECO:0000313" key="1">
    <source>
        <dbReference type="EMBL" id="TID23934.1"/>
    </source>
</evidence>
<evidence type="ECO:0000313" key="2">
    <source>
        <dbReference type="Proteomes" id="UP000307173"/>
    </source>
</evidence>
<organism evidence="1 2">
    <name type="scientific">Pichia inconspicua</name>
    <dbReference type="NCBI Taxonomy" id="52247"/>
    <lineage>
        <taxon>Eukaryota</taxon>
        <taxon>Fungi</taxon>
        <taxon>Dikarya</taxon>
        <taxon>Ascomycota</taxon>
        <taxon>Saccharomycotina</taxon>
        <taxon>Pichiomycetes</taxon>
        <taxon>Pichiales</taxon>
        <taxon>Pichiaceae</taxon>
        <taxon>Pichia</taxon>
    </lineage>
</organism>